<dbReference type="Proteomes" id="UP001472677">
    <property type="component" value="Unassembled WGS sequence"/>
</dbReference>
<name>A0ABR2F881_9ROSI</name>
<protein>
    <submittedName>
        <fullName evidence="1">Uncharacterized protein</fullName>
    </submittedName>
</protein>
<organism evidence="1 2">
    <name type="scientific">Hibiscus sabdariffa</name>
    <name type="common">roselle</name>
    <dbReference type="NCBI Taxonomy" id="183260"/>
    <lineage>
        <taxon>Eukaryota</taxon>
        <taxon>Viridiplantae</taxon>
        <taxon>Streptophyta</taxon>
        <taxon>Embryophyta</taxon>
        <taxon>Tracheophyta</taxon>
        <taxon>Spermatophyta</taxon>
        <taxon>Magnoliopsida</taxon>
        <taxon>eudicotyledons</taxon>
        <taxon>Gunneridae</taxon>
        <taxon>Pentapetalae</taxon>
        <taxon>rosids</taxon>
        <taxon>malvids</taxon>
        <taxon>Malvales</taxon>
        <taxon>Malvaceae</taxon>
        <taxon>Malvoideae</taxon>
        <taxon>Hibiscus</taxon>
    </lineage>
</organism>
<comment type="caution">
    <text evidence="1">The sequence shown here is derived from an EMBL/GenBank/DDBJ whole genome shotgun (WGS) entry which is preliminary data.</text>
</comment>
<sequence>MVDTNGYWNWHLFEQLLPNDILLCIVAVKPPNPDAVEDSIGWRGGRDRHFTLKSAYLLCANIGDIHPNPTQLMVTNTINSDGLARVTPVNGVRLTATTKRWTPPERH</sequence>
<evidence type="ECO:0000313" key="1">
    <source>
        <dbReference type="EMBL" id="KAK8574533.1"/>
    </source>
</evidence>
<gene>
    <name evidence="1" type="ORF">V6N12_062223</name>
</gene>
<dbReference type="EMBL" id="JBBPBM010000007">
    <property type="protein sequence ID" value="KAK8574533.1"/>
    <property type="molecule type" value="Genomic_DNA"/>
</dbReference>
<proteinExistence type="predicted"/>
<accession>A0ABR2F881</accession>
<keyword evidence="2" id="KW-1185">Reference proteome</keyword>
<reference evidence="1 2" key="1">
    <citation type="journal article" date="2024" name="G3 (Bethesda)">
        <title>Genome assembly of Hibiscus sabdariffa L. provides insights into metabolisms of medicinal natural products.</title>
        <authorList>
            <person name="Kim T."/>
        </authorList>
    </citation>
    <scope>NUCLEOTIDE SEQUENCE [LARGE SCALE GENOMIC DNA]</scope>
    <source>
        <strain evidence="1">TK-2024</strain>
        <tissue evidence="1">Old leaves</tissue>
    </source>
</reference>
<evidence type="ECO:0000313" key="2">
    <source>
        <dbReference type="Proteomes" id="UP001472677"/>
    </source>
</evidence>